<dbReference type="EMBL" id="JBGBZN010000001">
    <property type="protein sequence ID" value="MEY9467843.1"/>
    <property type="molecule type" value="Genomic_DNA"/>
</dbReference>
<protein>
    <submittedName>
        <fullName evidence="1">Threonine/homoserine/homoserine lactone efflux protein</fullName>
    </submittedName>
</protein>
<sequence>MIEFILTVLLLELTPGPNMACLATLTLDRGRPAGLPATAGVAADLSVQAIVAAFGLAC</sequence>
<name>A0ABV4GA38_9BRAD</name>
<evidence type="ECO:0000313" key="1">
    <source>
        <dbReference type="EMBL" id="MEY9467843.1"/>
    </source>
</evidence>
<proteinExistence type="predicted"/>
<organism evidence="1 2">
    <name type="scientific">Bradyrhizobium yuanmingense</name>
    <dbReference type="NCBI Taxonomy" id="108015"/>
    <lineage>
        <taxon>Bacteria</taxon>
        <taxon>Pseudomonadati</taxon>
        <taxon>Pseudomonadota</taxon>
        <taxon>Alphaproteobacteria</taxon>
        <taxon>Hyphomicrobiales</taxon>
        <taxon>Nitrobacteraceae</taxon>
        <taxon>Bradyrhizobium</taxon>
    </lineage>
</organism>
<accession>A0ABV4GA38</accession>
<evidence type="ECO:0000313" key="2">
    <source>
        <dbReference type="Proteomes" id="UP001565474"/>
    </source>
</evidence>
<reference evidence="1 2" key="1">
    <citation type="submission" date="2024-07" db="EMBL/GenBank/DDBJ databases">
        <title>Genomic Encyclopedia of Type Strains, Phase V (KMG-V): Genome sequencing to study the core and pangenomes of soil and plant-associated prokaryotes.</title>
        <authorList>
            <person name="Whitman W."/>
        </authorList>
    </citation>
    <scope>NUCLEOTIDE SEQUENCE [LARGE SCALE GENOMIC DNA]</scope>
    <source>
        <strain evidence="1 2">USDA 222</strain>
    </source>
</reference>
<keyword evidence="2" id="KW-1185">Reference proteome</keyword>
<dbReference type="Proteomes" id="UP001565474">
    <property type="component" value="Unassembled WGS sequence"/>
</dbReference>
<dbReference type="RefSeq" id="WP_157785264.1">
    <property type="nucleotide sequence ID" value="NZ_JBGBYH010000001.1"/>
</dbReference>
<comment type="caution">
    <text evidence="1">The sequence shown here is derived from an EMBL/GenBank/DDBJ whole genome shotgun (WGS) entry which is preliminary data.</text>
</comment>
<gene>
    <name evidence="1" type="ORF">ABH992_000242</name>
</gene>